<proteinExistence type="inferred from homology"/>
<protein>
    <submittedName>
        <fullName evidence="5">Carboxylesterase 12</fullName>
    </submittedName>
</protein>
<comment type="caution">
    <text evidence="5">The sequence shown here is derived from an EMBL/GenBank/DDBJ whole genome shotgun (WGS) entry which is preliminary data.</text>
</comment>
<dbReference type="PROSITE" id="PS01174">
    <property type="entry name" value="LIPASE_GDXG_SER"/>
    <property type="match status" value="1"/>
</dbReference>
<evidence type="ECO:0000259" key="4">
    <source>
        <dbReference type="Pfam" id="PF07859"/>
    </source>
</evidence>
<name>A0A5N5IB38_9ROSA</name>
<dbReference type="InterPro" id="IPR050466">
    <property type="entry name" value="Carboxylest/Gibb_receptor"/>
</dbReference>
<keyword evidence="3" id="KW-0732">Signal</keyword>
<accession>A0A5N5IB38</accession>
<organism evidence="5 6">
    <name type="scientific">Pyrus ussuriensis x Pyrus communis</name>
    <dbReference type="NCBI Taxonomy" id="2448454"/>
    <lineage>
        <taxon>Eukaryota</taxon>
        <taxon>Viridiplantae</taxon>
        <taxon>Streptophyta</taxon>
        <taxon>Embryophyta</taxon>
        <taxon>Tracheophyta</taxon>
        <taxon>Spermatophyta</taxon>
        <taxon>Magnoliopsida</taxon>
        <taxon>eudicotyledons</taxon>
        <taxon>Gunneridae</taxon>
        <taxon>Pentapetalae</taxon>
        <taxon>rosids</taxon>
        <taxon>fabids</taxon>
        <taxon>Rosales</taxon>
        <taxon>Rosaceae</taxon>
        <taxon>Amygdaloideae</taxon>
        <taxon>Maleae</taxon>
        <taxon>Pyrus</taxon>
    </lineage>
</organism>
<sequence>MPTISILVLIFLLSFVTPSMNDEIAYDFFPFMRIYKNGTIERFMGKLKVPPSLDPKTGVQSKDVVISHKENISARLYLPSSTTNSAHKLPLLVYFHGGGFCVESAFSPVYHNYVNSLVAMANVVAISVEYRLAPEHPLPIAYEDSWTTLKWVASHFDGNSSEEWLKRYADPTRVFFSGDSAGANIAHHMALKVGTEGLAGFKLNGIVLVHPFFWGTELSRAELKMPPIVRLYMVGLWRFLNPLSSGTDDPLFNPVKDPKLRDLGCQNVLVFVAEKDSLYDRGRYYSMALRRSGWKGVVKVWKTKEENHVFHLLQPTNEKAVAMMKRIVLFFN</sequence>
<dbReference type="Gene3D" id="3.40.50.1820">
    <property type="entry name" value="alpha/beta hydrolase"/>
    <property type="match status" value="1"/>
</dbReference>
<dbReference type="InterPro" id="IPR013094">
    <property type="entry name" value="AB_hydrolase_3"/>
</dbReference>
<dbReference type="AlphaFoldDB" id="A0A5N5IB38"/>
<reference evidence="6" key="2">
    <citation type="submission" date="2019-10" db="EMBL/GenBank/DDBJ databases">
        <title>A de novo genome assembly of a pear dwarfing rootstock.</title>
        <authorList>
            <person name="Wang F."/>
            <person name="Wang J."/>
            <person name="Li S."/>
            <person name="Zhang Y."/>
            <person name="Fang M."/>
            <person name="Ma L."/>
            <person name="Zhao Y."/>
            <person name="Jiang S."/>
        </authorList>
    </citation>
    <scope>NUCLEOTIDE SEQUENCE [LARGE SCALE GENOMIC DNA]</scope>
</reference>
<reference evidence="5 6" key="3">
    <citation type="submission" date="2019-11" db="EMBL/GenBank/DDBJ databases">
        <title>A de novo genome assembly of a pear dwarfing rootstock.</title>
        <authorList>
            <person name="Wang F."/>
            <person name="Wang J."/>
            <person name="Li S."/>
            <person name="Zhang Y."/>
            <person name="Fang M."/>
            <person name="Ma L."/>
            <person name="Zhao Y."/>
            <person name="Jiang S."/>
        </authorList>
    </citation>
    <scope>NUCLEOTIDE SEQUENCE [LARGE SCALE GENOMIC DNA]</scope>
    <source>
        <strain evidence="5">S2</strain>
        <tissue evidence="5">Leaf</tissue>
    </source>
</reference>
<evidence type="ECO:0000313" key="5">
    <source>
        <dbReference type="EMBL" id="KAB2635801.1"/>
    </source>
</evidence>
<dbReference type="GO" id="GO:0016787">
    <property type="term" value="F:hydrolase activity"/>
    <property type="evidence" value="ECO:0007669"/>
    <property type="project" value="InterPro"/>
</dbReference>
<dbReference type="Proteomes" id="UP000327157">
    <property type="component" value="Chromosome 5"/>
</dbReference>
<feature type="signal peptide" evidence="3">
    <location>
        <begin position="1"/>
        <end position="21"/>
    </location>
</feature>
<dbReference type="InterPro" id="IPR033140">
    <property type="entry name" value="Lipase_GDXG_put_SER_AS"/>
</dbReference>
<comment type="similarity">
    <text evidence="1">Belongs to the 'GDXG' lipolytic enzyme family.</text>
</comment>
<reference evidence="5 6" key="1">
    <citation type="submission" date="2019-09" db="EMBL/GenBank/DDBJ databases">
        <authorList>
            <person name="Ou C."/>
        </authorList>
    </citation>
    <scope>NUCLEOTIDE SEQUENCE [LARGE SCALE GENOMIC DNA]</scope>
    <source>
        <strain evidence="5">S2</strain>
        <tissue evidence="5">Leaf</tissue>
    </source>
</reference>
<dbReference type="OrthoDB" id="408631at2759"/>
<evidence type="ECO:0000256" key="3">
    <source>
        <dbReference type="SAM" id="SignalP"/>
    </source>
</evidence>
<feature type="active site" evidence="2">
    <location>
        <position position="180"/>
    </location>
</feature>
<dbReference type="PANTHER" id="PTHR23024:SF467">
    <property type="entry name" value="CARBOXYLESTERASE 12-RELATED"/>
    <property type="match status" value="1"/>
</dbReference>
<evidence type="ECO:0000256" key="2">
    <source>
        <dbReference type="PROSITE-ProRule" id="PRU10038"/>
    </source>
</evidence>
<gene>
    <name evidence="5" type="ORF">D8674_026335</name>
</gene>
<dbReference type="InterPro" id="IPR029058">
    <property type="entry name" value="AB_hydrolase_fold"/>
</dbReference>
<keyword evidence="6" id="KW-1185">Reference proteome</keyword>
<dbReference type="SUPFAM" id="SSF53474">
    <property type="entry name" value="alpha/beta-Hydrolases"/>
    <property type="match status" value="1"/>
</dbReference>
<dbReference type="PANTHER" id="PTHR23024">
    <property type="entry name" value="ARYLACETAMIDE DEACETYLASE"/>
    <property type="match status" value="1"/>
</dbReference>
<feature type="chain" id="PRO_5024296947" evidence="3">
    <location>
        <begin position="22"/>
        <end position="332"/>
    </location>
</feature>
<feature type="domain" description="Alpha/beta hydrolase fold-3" evidence="4">
    <location>
        <begin position="92"/>
        <end position="311"/>
    </location>
</feature>
<evidence type="ECO:0000313" key="6">
    <source>
        <dbReference type="Proteomes" id="UP000327157"/>
    </source>
</evidence>
<evidence type="ECO:0000256" key="1">
    <source>
        <dbReference type="ARBA" id="ARBA00010515"/>
    </source>
</evidence>
<dbReference type="EMBL" id="SMOL01000004">
    <property type="protein sequence ID" value="KAB2635801.1"/>
    <property type="molecule type" value="Genomic_DNA"/>
</dbReference>
<dbReference type="Pfam" id="PF07859">
    <property type="entry name" value="Abhydrolase_3"/>
    <property type="match status" value="1"/>
</dbReference>